<dbReference type="GO" id="GO:0016567">
    <property type="term" value="P:protein ubiquitination"/>
    <property type="evidence" value="ECO:0007669"/>
    <property type="project" value="InterPro"/>
</dbReference>
<gene>
    <name evidence="2" type="ORF">Cvel_14453</name>
</gene>
<evidence type="ECO:0000313" key="2">
    <source>
        <dbReference type="EMBL" id="CEM04941.1"/>
    </source>
</evidence>
<evidence type="ECO:0000259" key="1">
    <source>
        <dbReference type="Pfam" id="PF04564"/>
    </source>
</evidence>
<reference evidence="2" key="1">
    <citation type="submission" date="2014-11" db="EMBL/GenBank/DDBJ databases">
        <authorList>
            <person name="Otto D Thomas"/>
            <person name="Naeem Raeece"/>
        </authorList>
    </citation>
    <scope>NUCLEOTIDE SEQUENCE</scope>
</reference>
<organism evidence="2">
    <name type="scientific">Chromera velia CCMP2878</name>
    <dbReference type="NCBI Taxonomy" id="1169474"/>
    <lineage>
        <taxon>Eukaryota</taxon>
        <taxon>Sar</taxon>
        <taxon>Alveolata</taxon>
        <taxon>Colpodellida</taxon>
        <taxon>Chromeraceae</taxon>
        <taxon>Chromera</taxon>
    </lineage>
</organism>
<dbReference type="EMBL" id="CDMZ01000032">
    <property type="protein sequence ID" value="CEM04941.1"/>
    <property type="molecule type" value="Genomic_DNA"/>
</dbReference>
<dbReference type="CDD" id="cd16453">
    <property type="entry name" value="RING-Ubox"/>
    <property type="match status" value="1"/>
</dbReference>
<accession>A0A0G4F037</accession>
<dbReference type="InterPro" id="IPR013083">
    <property type="entry name" value="Znf_RING/FYVE/PHD"/>
</dbReference>
<dbReference type="GO" id="GO:0004842">
    <property type="term" value="F:ubiquitin-protein transferase activity"/>
    <property type="evidence" value="ECO:0007669"/>
    <property type="project" value="InterPro"/>
</dbReference>
<dbReference type="InterPro" id="IPR003613">
    <property type="entry name" value="Ubox_domain"/>
</dbReference>
<dbReference type="Gene3D" id="3.30.40.10">
    <property type="entry name" value="Zinc/RING finger domain, C3HC4 (zinc finger)"/>
    <property type="match status" value="1"/>
</dbReference>
<dbReference type="AlphaFoldDB" id="A0A0G4F037"/>
<protein>
    <recommendedName>
        <fullName evidence="1">U-box domain-containing protein</fullName>
    </recommendedName>
</protein>
<dbReference type="VEuPathDB" id="CryptoDB:Cvel_14453"/>
<feature type="domain" description="U-box" evidence="1">
    <location>
        <begin position="164"/>
        <end position="228"/>
    </location>
</feature>
<sequence>MSDPNHFEKSAELLVHEIQGSWRRSASWKLEFLVLSSLSEYTRRLWDWVLIWFSSLLDDFFFDVDFSLFHERGKAVSHAAYTQMWFKAMIVRVGVTVFSVGVTCAVPETYRIAAPFAVSALLLASWVVKTSAKTPNSPPSIPSSWYRQCNMQIGWDYHGKDVEVPEGLCCPITQELFIDPVALVDRIYERREVEAWVARTGETPFRAKASRRSIRPHGKMRELVWAFAFSRGVSPVYAV</sequence>
<dbReference type="Pfam" id="PF04564">
    <property type="entry name" value="U-box"/>
    <property type="match status" value="1"/>
</dbReference>
<name>A0A0G4F037_9ALVE</name>
<proteinExistence type="predicted"/>
<dbReference type="SUPFAM" id="SSF57850">
    <property type="entry name" value="RING/U-box"/>
    <property type="match status" value="1"/>
</dbReference>